<dbReference type="InterPro" id="IPR050039">
    <property type="entry name" value="MAB_1171c-like"/>
</dbReference>
<feature type="transmembrane region" description="Helical" evidence="1">
    <location>
        <begin position="170"/>
        <end position="194"/>
    </location>
</feature>
<dbReference type="EMBL" id="KP211414">
    <property type="protein sequence ID" value="AKC91865.1"/>
    <property type="molecule type" value="Genomic_DNA"/>
</dbReference>
<protein>
    <recommendedName>
        <fullName evidence="2">DUF6545 domain-containing protein</fullName>
    </recommendedName>
</protein>
<feature type="transmembrane region" description="Helical" evidence="1">
    <location>
        <begin position="97"/>
        <end position="116"/>
    </location>
</feature>
<keyword evidence="1" id="KW-0472">Membrane</keyword>
<dbReference type="Pfam" id="PF20182">
    <property type="entry name" value="DUF6545"/>
    <property type="match status" value="1"/>
</dbReference>
<feature type="transmembrane region" description="Helical" evidence="1">
    <location>
        <begin position="206"/>
        <end position="229"/>
    </location>
</feature>
<feature type="transmembrane region" description="Helical" evidence="1">
    <location>
        <begin position="65"/>
        <end position="85"/>
    </location>
</feature>
<dbReference type="NCBIfam" id="NF042915">
    <property type="entry name" value="MAB_1171c_fam"/>
    <property type="match status" value="1"/>
</dbReference>
<proteinExistence type="predicted"/>
<name>A0A0E3URI3_STRM4</name>
<feature type="domain" description="DUF6545" evidence="2">
    <location>
        <begin position="240"/>
        <end position="368"/>
    </location>
</feature>
<evidence type="ECO:0000259" key="2">
    <source>
        <dbReference type="Pfam" id="PF20182"/>
    </source>
</evidence>
<keyword evidence="1" id="KW-0812">Transmembrane</keyword>
<organism evidence="3">
    <name type="scientific">Streptomyces muensis</name>
    <dbReference type="NCBI Taxonomy" id="1077944"/>
    <lineage>
        <taxon>Bacteria</taxon>
        <taxon>Bacillati</taxon>
        <taxon>Actinomycetota</taxon>
        <taxon>Actinomycetes</taxon>
        <taxon>Kitasatosporales</taxon>
        <taxon>Streptomycetaceae</taxon>
        <taxon>Streptomyces</taxon>
    </lineage>
</organism>
<dbReference type="AlphaFoldDB" id="A0A0E3URI3"/>
<reference evidence="3" key="1">
    <citation type="submission" date="2014-11" db="EMBL/GenBank/DDBJ databases">
        <authorList>
            <person name="Kling A."/>
            <person name="Lukat P."/>
            <person name="Almeida D.V."/>
            <person name="Bauer A."/>
            <person name="Sordello S."/>
            <person name="Fontaine E."/>
            <person name="Zaburannyi N."/>
            <person name="Herrmann J."/>
            <person name="Wenzel S.C."/>
            <person name="Koenig C."/>
            <person name="Ammerman N.C."/>
            <person name="Barrio-Perez B."/>
            <person name="Borchers K."/>
            <person name="Bordon-Pallier F."/>
            <person name="Broenstrup M."/>
            <person name="Courtemanche G."/>
            <person name="Gerlitz M."/>
            <person name="Geslin M."/>
            <person name="Hammann P."/>
            <person name="Heinz D."/>
            <person name="Hoffmann H."/>
            <person name="Klieber S."/>
            <person name="Kohlmann M."/>
            <person name="Kurz M."/>
            <person name="Lair C."/>
            <person name="Matter H."/>
            <person name="Nuermberger E."/>
            <person name="Tyagi S."/>
            <person name="Fraisse L."/>
            <person name="Grosset J.H."/>
            <person name="Lagrange S."/>
            <person name="Mueller R."/>
        </authorList>
    </citation>
    <scope>NUCLEOTIDE SEQUENCE</scope>
    <source>
        <strain evidence="3">DSM 40835</strain>
    </source>
</reference>
<dbReference type="InterPro" id="IPR046675">
    <property type="entry name" value="DUF6545"/>
</dbReference>
<sequence length="371" mass="40840">MSEILLLVIAAAVVWRLYLWSRAPHDAPTRSVALCLLSAGLSYPVAMPGGTTGIDTVAGHGTAKLLQNVLLLLTVYFLMCFYLYSADGSVARRRARWEAVVVSVVAVAIILAAVTVPHEDFAGSFSTADMTIPQIAFFYAGAGLYLMYALGAAGRWTVRYARMSSRPHATGLWMTAIGLGAMAVACAVRAVFVAVRWSGGTVPDRLMAGVAFWLVVSILLFVAGVTYSATRSRITATRLWLRRRRDHRRLSPLWQLLAEVYPENELRPASRGLWDRWRARGVHRRYHRRIVECRDGLVDISPYLVDENGDADLLRLEPAELASRLRQAADMIRQGSPAPGQAVPLAVPKEDDRDADVRQLIAVSEALRLTA</sequence>
<evidence type="ECO:0000313" key="3">
    <source>
        <dbReference type="EMBL" id="AKC91865.1"/>
    </source>
</evidence>
<keyword evidence="1" id="KW-1133">Transmembrane helix</keyword>
<accession>A0A0E3URI3</accession>
<feature type="transmembrane region" description="Helical" evidence="1">
    <location>
        <begin position="136"/>
        <end position="158"/>
    </location>
</feature>
<evidence type="ECO:0000256" key="1">
    <source>
        <dbReference type="SAM" id="Phobius"/>
    </source>
</evidence>